<dbReference type="Proteomes" id="UP000828390">
    <property type="component" value="Unassembled WGS sequence"/>
</dbReference>
<organism evidence="2 3">
    <name type="scientific">Dreissena polymorpha</name>
    <name type="common">Zebra mussel</name>
    <name type="synonym">Mytilus polymorpha</name>
    <dbReference type="NCBI Taxonomy" id="45954"/>
    <lineage>
        <taxon>Eukaryota</taxon>
        <taxon>Metazoa</taxon>
        <taxon>Spiralia</taxon>
        <taxon>Lophotrochozoa</taxon>
        <taxon>Mollusca</taxon>
        <taxon>Bivalvia</taxon>
        <taxon>Autobranchia</taxon>
        <taxon>Heteroconchia</taxon>
        <taxon>Euheterodonta</taxon>
        <taxon>Imparidentia</taxon>
        <taxon>Neoheterodontei</taxon>
        <taxon>Myida</taxon>
        <taxon>Dreissenoidea</taxon>
        <taxon>Dreissenidae</taxon>
        <taxon>Dreissena</taxon>
    </lineage>
</organism>
<evidence type="ECO:0000256" key="1">
    <source>
        <dbReference type="SAM" id="SignalP"/>
    </source>
</evidence>
<feature type="chain" id="PRO_5038891011" evidence="1">
    <location>
        <begin position="24"/>
        <end position="241"/>
    </location>
</feature>
<protein>
    <submittedName>
        <fullName evidence="2">Uncharacterized protein</fullName>
    </submittedName>
</protein>
<accession>A0A9D4DDP3</accession>
<feature type="signal peptide" evidence="1">
    <location>
        <begin position="1"/>
        <end position="23"/>
    </location>
</feature>
<evidence type="ECO:0000313" key="3">
    <source>
        <dbReference type="Proteomes" id="UP000828390"/>
    </source>
</evidence>
<name>A0A9D4DDP3_DREPO</name>
<comment type="caution">
    <text evidence="2">The sequence shown here is derived from an EMBL/GenBank/DDBJ whole genome shotgun (WGS) entry which is preliminary data.</text>
</comment>
<gene>
    <name evidence="2" type="ORF">DPMN_181174</name>
</gene>
<reference evidence="2" key="1">
    <citation type="journal article" date="2019" name="bioRxiv">
        <title>The Genome of the Zebra Mussel, Dreissena polymorpha: A Resource for Invasive Species Research.</title>
        <authorList>
            <person name="McCartney M.A."/>
            <person name="Auch B."/>
            <person name="Kono T."/>
            <person name="Mallez S."/>
            <person name="Zhang Y."/>
            <person name="Obille A."/>
            <person name="Becker A."/>
            <person name="Abrahante J.E."/>
            <person name="Garbe J."/>
            <person name="Badalamenti J.P."/>
            <person name="Herman A."/>
            <person name="Mangelson H."/>
            <person name="Liachko I."/>
            <person name="Sullivan S."/>
            <person name="Sone E.D."/>
            <person name="Koren S."/>
            <person name="Silverstein K.A.T."/>
            <person name="Beckman K.B."/>
            <person name="Gohl D.M."/>
        </authorList>
    </citation>
    <scope>NUCLEOTIDE SEQUENCE</scope>
    <source>
        <strain evidence="2">Duluth1</strain>
        <tissue evidence="2">Whole animal</tissue>
    </source>
</reference>
<proteinExistence type="predicted"/>
<sequence>MSTSGQMFTMVTILLTMSTHISGSPVAIDTDDDHLADQLSKLKALLQRLEDKERDPSANHVTIETAGLRMPPLKSAVSKLPDNVKEPVTHPVNDLVADVKDVIKDAVTERVRLQGVKAFLDSLSPTQLEHLKELGHLFYNKKEDGGHFFDDPNDTNENWRNLASDLEKQRDQLYLETRKDGSLSIPVETEEGTFGALKDEVKYSIEKNLLTDLALAQHSGISVKDLLEDIVGRGNQKIDSR</sequence>
<dbReference type="EMBL" id="JAIWYP010000010">
    <property type="protein sequence ID" value="KAH3746758.1"/>
    <property type="molecule type" value="Genomic_DNA"/>
</dbReference>
<evidence type="ECO:0000313" key="2">
    <source>
        <dbReference type="EMBL" id="KAH3746758.1"/>
    </source>
</evidence>
<keyword evidence="3" id="KW-1185">Reference proteome</keyword>
<dbReference type="AlphaFoldDB" id="A0A9D4DDP3"/>
<keyword evidence="1" id="KW-0732">Signal</keyword>
<reference evidence="2" key="2">
    <citation type="submission" date="2020-11" db="EMBL/GenBank/DDBJ databases">
        <authorList>
            <person name="McCartney M.A."/>
            <person name="Auch B."/>
            <person name="Kono T."/>
            <person name="Mallez S."/>
            <person name="Becker A."/>
            <person name="Gohl D.M."/>
            <person name="Silverstein K.A.T."/>
            <person name="Koren S."/>
            <person name="Bechman K.B."/>
            <person name="Herman A."/>
            <person name="Abrahante J.E."/>
            <person name="Garbe J."/>
        </authorList>
    </citation>
    <scope>NUCLEOTIDE SEQUENCE</scope>
    <source>
        <strain evidence="2">Duluth1</strain>
        <tissue evidence="2">Whole animal</tissue>
    </source>
</reference>